<name>A0A371F879_MUCPR</name>
<dbReference type="Proteomes" id="UP000257109">
    <property type="component" value="Unassembled WGS sequence"/>
</dbReference>
<feature type="non-terminal residue" evidence="2">
    <location>
        <position position="1"/>
    </location>
</feature>
<dbReference type="AlphaFoldDB" id="A0A371F879"/>
<dbReference type="PANTHER" id="PTHR11977">
    <property type="entry name" value="VILLIN"/>
    <property type="match status" value="1"/>
</dbReference>
<dbReference type="STRING" id="157652.A0A371F879"/>
<dbReference type="EMBL" id="QJKJ01010160">
    <property type="protein sequence ID" value="RDX74499.1"/>
    <property type="molecule type" value="Genomic_DNA"/>
</dbReference>
<dbReference type="GO" id="GO:0051014">
    <property type="term" value="P:actin filament severing"/>
    <property type="evidence" value="ECO:0007669"/>
    <property type="project" value="TreeGrafter"/>
</dbReference>
<organism evidence="2 3">
    <name type="scientific">Mucuna pruriens</name>
    <name type="common">Velvet bean</name>
    <name type="synonym">Dolichos pruriens</name>
    <dbReference type="NCBI Taxonomy" id="157652"/>
    <lineage>
        <taxon>Eukaryota</taxon>
        <taxon>Viridiplantae</taxon>
        <taxon>Streptophyta</taxon>
        <taxon>Embryophyta</taxon>
        <taxon>Tracheophyta</taxon>
        <taxon>Spermatophyta</taxon>
        <taxon>Magnoliopsida</taxon>
        <taxon>eudicotyledons</taxon>
        <taxon>Gunneridae</taxon>
        <taxon>Pentapetalae</taxon>
        <taxon>rosids</taxon>
        <taxon>fabids</taxon>
        <taxon>Fabales</taxon>
        <taxon>Fabaceae</taxon>
        <taxon>Papilionoideae</taxon>
        <taxon>50 kb inversion clade</taxon>
        <taxon>NPAAA clade</taxon>
        <taxon>indigoferoid/millettioid clade</taxon>
        <taxon>Phaseoleae</taxon>
        <taxon>Mucuna</taxon>
    </lineage>
</organism>
<reference evidence="2" key="1">
    <citation type="submission" date="2018-05" db="EMBL/GenBank/DDBJ databases">
        <title>Draft genome of Mucuna pruriens seed.</title>
        <authorList>
            <person name="Nnadi N.E."/>
            <person name="Vos R."/>
            <person name="Hasami M.H."/>
            <person name="Devisetty U.K."/>
            <person name="Aguiy J.C."/>
        </authorList>
    </citation>
    <scope>NUCLEOTIDE SEQUENCE [LARGE SCALE GENOMIC DNA]</scope>
    <source>
        <strain evidence="2">JCA_2017</strain>
    </source>
</reference>
<accession>A0A371F879</accession>
<dbReference type="SUPFAM" id="SSF55753">
    <property type="entry name" value="Actin depolymerizing proteins"/>
    <property type="match status" value="1"/>
</dbReference>
<dbReference type="OrthoDB" id="1674961at2759"/>
<dbReference type="FunFam" id="3.40.20.10:FF:000001">
    <property type="entry name" value="Gelsolin"/>
    <property type="match status" value="1"/>
</dbReference>
<dbReference type="InterPro" id="IPR029006">
    <property type="entry name" value="ADF-H/Gelsolin-like_dom_sf"/>
</dbReference>
<protein>
    <submittedName>
        <fullName evidence="2">Villin-4</fullName>
    </submittedName>
</protein>
<evidence type="ECO:0000256" key="1">
    <source>
        <dbReference type="ARBA" id="ARBA00022737"/>
    </source>
</evidence>
<proteinExistence type="predicted"/>
<keyword evidence="3" id="KW-1185">Reference proteome</keyword>
<dbReference type="PANTHER" id="PTHR11977:SF138">
    <property type="entry name" value="VILLIN-4"/>
    <property type="match status" value="1"/>
</dbReference>
<dbReference type="CDD" id="cd11288">
    <property type="entry name" value="gelsolin_S5_like"/>
    <property type="match status" value="1"/>
</dbReference>
<evidence type="ECO:0000313" key="2">
    <source>
        <dbReference type="EMBL" id="RDX74499.1"/>
    </source>
</evidence>
<dbReference type="PRINTS" id="PR00597">
    <property type="entry name" value="GELSOLIN"/>
</dbReference>
<dbReference type="Gene3D" id="3.40.20.10">
    <property type="entry name" value="Severin"/>
    <property type="match status" value="1"/>
</dbReference>
<dbReference type="SMART" id="SM00262">
    <property type="entry name" value="GEL"/>
    <property type="match status" value="1"/>
</dbReference>
<keyword evidence="1" id="KW-0677">Repeat</keyword>
<evidence type="ECO:0000313" key="3">
    <source>
        <dbReference type="Proteomes" id="UP000257109"/>
    </source>
</evidence>
<dbReference type="InterPro" id="IPR007122">
    <property type="entry name" value="Villin/Gelsolin"/>
</dbReference>
<gene>
    <name evidence="2" type="primary">VLN4</name>
    <name evidence="2" type="ORF">CR513_45748</name>
</gene>
<dbReference type="GO" id="GO:0051015">
    <property type="term" value="F:actin filament binding"/>
    <property type="evidence" value="ECO:0007669"/>
    <property type="project" value="InterPro"/>
</dbReference>
<comment type="caution">
    <text evidence="2">The sequence shown here is derived from an EMBL/GenBank/DDBJ whole genome shotgun (WGS) entry which is preliminary data.</text>
</comment>
<sequence>MTLGFIGVLQDGLQSSSICNKVTHFGAASDSLCSKLFLIPKLRPDKNYFILLVLDLVMGPPRELQLSLASKMVESMKFLPCQGGVSDGYKNYIATKEIPNETYSEDGVALFRIQGSGPDNMQAIQVEPIASSLNSTYSYILHSGPTVFTWSGSLTTSDDQKLVERMLDVIKPDLQCRPQKEGVELEQFWDLLGGKSEYASQKIVRDAENDPNLFSCNFSVGKTFVNSIDASNIMKDVMTLCNLFSKHFHVTDIASKVPKVNVFVYNHMIFLSWMRRKEGVTRFAVTFITFKNIFGYKHNLQASNVDKHFISHKLVKIVARKVVSVIIFGMTAL</sequence>